<sequence>MMDMNRKHDTNFAVRAYGKSELALLYFPAASSGHTALNHLMAWITRCKELRSKLEAGGYVKTAKYFTPKEVAMITDYLGEP</sequence>
<evidence type="ECO:0008006" key="3">
    <source>
        <dbReference type="Google" id="ProtNLM"/>
    </source>
</evidence>
<proteinExistence type="predicted"/>
<evidence type="ECO:0000313" key="2">
    <source>
        <dbReference type="Proteomes" id="UP000887043"/>
    </source>
</evidence>
<dbReference type="RefSeq" id="WP_006282262.1">
    <property type="nucleotide sequence ID" value="NZ_BPTR01000001.1"/>
</dbReference>
<protein>
    <recommendedName>
        <fullName evidence="3">DUF4248 domain-containing protein</fullName>
    </recommendedName>
</protein>
<organism evidence="1 2">
    <name type="scientific">Segatella bryantii</name>
    <name type="common">Prevotella bryantii</name>
    <dbReference type="NCBI Taxonomy" id="77095"/>
    <lineage>
        <taxon>Bacteria</taxon>
        <taxon>Pseudomonadati</taxon>
        <taxon>Bacteroidota</taxon>
        <taxon>Bacteroidia</taxon>
        <taxon>Bacteroidales</taxon>
        <taxon>Prevotellaceae</taxon>
        <taxon>Segatella</taxon>
    </lineage>
</organism>
<comment type="caution">
    <text evidence="1">The sequence shown here is derived from an EMBL/GenBank/DDBJ whole genome shotgun (WGS) entry which is preliminary data.</text>
</comment>
<evidence type="ECO:0000313" key="1">
    <source>
        <dbReference type="EMBL" id="GJG26485.1"/>
    </source>
</evidence>
<reference evidence="1" key="1">
    <citation type="submission" date="2021-08" db="EMBL/GenBank/DDBJ databases">
        <title>Prevotella lacticifex sp. nov., isolated from rumen of cow.</title>
        <authorList>
            <person name="Shinkai T."/>
            <person name="Ikeyama N."/>
            <person name="Kumagai M."/>
            <person name="Ohmori H."/>
            <person name="Sakamoto M."/>
            <person name="Ohkuma M."/>
            <person name="Mitsumori M."/>
        </authorList>
    </citation>
    <scope>NUCLEOTIDE SEQUENCE</scope>
    <source>
        <strain evidence="1">DSM 11371</strain>
    </source>
</reference>
<name>A0AA37MD84_SEGBR</name>
<dbReference type="InterPro" id="IPR025342">
    <property type="entry name" value="DUF4248"/>
</dbReference>
<dbReference type="Proteomes" id="UP000887043">
    <property type="component" value="Unassembled WGS sequence"/>
</dbReference>
<dbReference type="AlphaFoldDB" id="A0AA37MD84"/>
<dbReference type="EMBL" id="BPTR01000001">
    <property type="protein sequence ID" value="GJG26485.1"/>
    <property type="molecule type" value="Genomic_DNA"/>
</dbReference>
<accession>A0AA37MD84</accession>
<gene>
    <name evidence="1" type="ORF">PRRU23_01850</name>
</gene>
<dbReference type="Pfam" id="PF14053">
    <property type="entry name" value="DUF4248"/>
    <property type="match status" value="1"/>
</dbReference>